<dbReference type="PIRSF" id="PIRSF006324">
    <property type="entry name" value="LeuE"/>
    <property type="match status" value="1"/>
</dbReference>
<comment type="subcellular location">
    <subcellularLocation>
        <location evidence="1">Cell membrane</location>
        <topology evidence="1">Multi-pass membrane protein</topology>
    </subcellularLocation>
</comment>
<dbReference type="AlphaFoldDB" id="A0A9W4GQX1"/>
<evidence type="ECO:0000313" key="7">
    <source>
        <dbReference type="EMBL" id="CAG6393827.1"/>
    </source>
</evidence>
<evidence type="ECO:0000256" key="1">
    <source>
        <dbReference type="ARBA" id="ARBA00004651"/>
    </source>
</evidence>
<evidence type="ECO:0000256" key="4">
    <source>
        <dbReference type="ARBA" id="ARBA00022989"/>
    </source>
</evidence>
<dbReference type="EMBL" id="CAJSLV010000051">
    <property type="protein sequence ID" value="CAG6393827.1"/>
    <property type="molecule type" value="Genomic_DNA"/>
</dbReference>
<keyword evidence="3 6" id="KW-0812">Transmembrane</keyword>
<keyword evidence="8" id="KW-1185">Reference proteome</keyword>
<dbReference type="GO" id="GO:0015171">
    <property type="term" value="F:amino acid transmembrane transporter activity"/>
    <property type="evidence" value="ECO:0007669"/>
    <property type="project" value="TreeGrafter"/>
</dbReference>
<evidence type="ECO:0000256" key="6">
    <source>
        <dbReference type="SAM" id="Phobius"/>
    </source>
</evidence>
<accession>A0A9W4GQX1</accession>
<reference evidence="7" key="1">
    <citation type="submission" date="2021-05" db="EMBL/GenBank/DDBJ databases">
        <authorList>
            <person name="Arsene-Ploetze F."/>
        </authorList>
    </citation>
    <scope>NUCLEOTIDE SEQUENCE</scope>
    <source>
        <strain evidence="7">DSM 42138</strain>
    </source>
</reference>
<dbReference type="GO" id="GO:0005886">
    <property type="term" value="C:plasma membrane"/>
    <property type="evidence" value="ECO:0007669"/>
    <property type="project" value="UniProtKB-SubCell"/>
</dbReference>
<evidence type="ECO:0000256" key="2">
    <source>
        <dbReference type="ARBA" id="ARBA00022475"/>
    </source>
</evidence>
<feature type="transmembrane region" description="Helical" evidence="6">
    <location>
        <begin position="133"/>
        <end position="155"/>
    </location>
</feature>
<proteinExistence type="predicted"/>
<organism evidence="7 8">
    <name type="scientific">Actinacidiphila cocklensis</name>
    <dbReference type="NCBI Taxonomy" id="887465"/>
    <lineage>
        <taxon>Bacteria</taxon>
        <taxon>Bacillati</taxon>
        <taxon>Actinomycetota</taxon>
        <taxon>Actinomycetes</taxon>
        <taxon>Kitasatosporales</taxon>
        <taxon>Streptomycetaceae</taxon>
        <taxon>Actinacidiphila</taxon>
    </lineage>
</organism>
<dbReference type="Pfam" id="PF01810">
    <property type="entry name" value="LysE"/>
    <property type="match status" value="1"/>
</dbReference>
<evidence type="ECO:0000256" key="3">
    <source>
        <dbReference type="ARBA" id="ARBA00022692"/>
    </source>
</evidence>
<gene>
    <name evidence="7" type="ORF">SCOCK_220081</name>
</gene>
<keyword evidence="4 6" id="KW-1133">Transmembrane helix</keyword>
<protein>
    <submittedName>
        <fullName evidence="7">Uncharacterized membrane protein VC_0136</fullName>
    </submittedName>
</protein>
<comment type="caution">
    <text evidence="7">The sequence shown here is derived from an EMBL/GenBank/DDBJ whole genome shotgun (WGS) entry which is preliminary data.</text>
</comment>
<dbReference type="Proteomes" id="UP001152519">
    <property type="component" value="Unassembled WGS sequence"/>
</dbReference>
<keyword evidence="2" id="KW-1003">Cell membrane</keyword>
<feature type="transmembrane region" description="Helical" evidence="6">
    <location>
        <begin position="50"/>
        <end position="77"/>
    </location>
</feature>
<dbReference type="PANTHER" id="PTHR30086:SF20">
    <property type="entry name" value="ARGININE EXPORTER PROTEIN ARGO-RELATED"/>
    <property type="match status" value="1"/>
</dbReference>
<feature type="transmembrane region" description="Helical" evidence="6">
    <location>
        <begin position="17"/>
        <end position="38"/>
    </location>
</feature>
<evidence type="ECO:0000256" key="5">
    <source>
        <dbReference type="ARBA" id="ARBA00023136"/>
    </source>
</evidence>
<name>A0A9W4GQX1_9ACTN</name>
<feature type="transmembrane region" description="Helical" evidence="6">
    <location>
        <begin position="203"/>
        <end position="222"/>
    </location>
</feature>
<feature type="transmembrane region" description="Helical" evidence="6">
    <location>
        <begin position="167"/>
        <end position="191"/>
    </location>
</feature>
<dbReference type="InterPro" id="IPR001123">
    <property type="entry name" value="LeuE-type"/>
</dbReference>
<sequence>MNPPSASVRPVPVNPNLVFGFLTLSAVLSAIPGPSVLLETSRAINLGRRSALWIVLGNAIGGLVLLALVLAGLGAVVATSAKLFMAVKVAGACYLFCLGVSALLSVRSRSVNAPPAAAEVPSRTSWARSVRQGFLVGVANPKSIVSLMAVLPQFVDHSRGHPVLQMLVIGLAGGVVQAFIETIWVCAAGAMRTWFSGRGHRIRVLKASGGVAMIAFAGRLAIESP</sequence>
<dbReference type="PANTHER" id="PTHR30086">
    <property type="entry name" value="ARGININE EXPORTER PROTEIN ARGO"/>
    <property type="match status" value="1"/>
</dbReference>
<keyword evidence="5 6" id="KW-0472">Membrane</keyword>
<feature type="transmembrane region" description="Helical" evidence="6">
    <location>
        <begin position="83"/>
        <end position="104"/>
    </location>
</feature>
<evidence type="ECO:0000313" key="8">
    <source>
        <dbReference type="Proteomes" id="UP001152519"/>
    </source>
</evidence>